<evidence type="ECO:0000313" key="3">
    <source>
        <dbReference type="Proteomes" id="UP001590951"/>
    </source>
</evidence>
<feature type="compositionally biased region" description="Polar residues" evidence="1">
    <location>
        <begin position="58"/>
        <end position="68"/>
    </location>
</feature>
<evidence type="ECO:0000256" key="1">
    <source>
        <dbReference type="SAM" id="MobiDB-lite"/>
    </source>
</evidence>
<dbReference type="Proteomes" id="UP001590951">
    <property type="component" value="Unassembled WGS sequence"/>
</dbReference>
<proteinExistence type="predicted"/>
<accession>A0ABR4BLC1</accession>
<comment type="caution">
    <text evidence="2">The sequence shown here is derived from an EMBL/GenBank/DDBJ whole genome shotgun (WGS) entry which is preliminary data.</text>
</comment>
<organism evidence="2 3">
    <name type="scientific">Lepraria finkii</name>
    <dbReference type="NCBI Taxonomy" id="1340010"/>
    <lineage>
        <taxon>Eukaryota</taxon>
        <taxon>Fungi</taxon>
        <taxon>Dikarya</taxon>
        <taxon>Ascomycota</taxon>
        <taxon>Pezizomycotina</taxon>
        <taxon>Lecanoromycetes</taxon>
        <taxon>OSLEUM clade</taxon>
        <taxon>Lecanoromycetidae</taxon>
        <taxon>Lecanorales</taxon>
        <taxon>Lecanorineae</taxon>
        <taxon>Stereocaulaceae</taxon>
        <taxon>Lepraria</taxon>
    </lineage>
</organism>
<name>A0ABR4BLC1_9LECA</name>
<keyword evidence="3" id="KW-1185">Reference proteome</keyword>
<feature type="region of interest" description="Disordered" evidence="1">
    <location>
        <begin position="12"/>
        <end position="75"/>
    </location>
</feature>
<protein>
    <submittedName>
        <fullName evidence="2">Uncharacterized protein</fullName>
    </submittedName>
</protein>
<dbReference type="EMBL" id="JBHFEH010000002">
    <property type="protein sequence ID" value="KAL2058503.1"/>
    <property type="molecule type" value="Genomic_DNA"/>
</dbReference>
<gene>
    <name evidence="2" type="ORF">ABVK25_001231</name>
</gene>
<feature type="compositionally biased region" description="Basic and acidic residues" evidence="1">
    <location>
        <begin position="15"/>
        <end position="35"/>
    </location>
</feature>
<reference evidence="2 3" key="1">
    <citation type="submission" date="2024-09" db="EMBL/GenBank/DDBJ databases">
        <title>Rethinking Asexuality: The Enigmatic Case of Functional Sexual Genes in Lepraria (Stereocaulaceae).</title>
        <authorList>
            <person name="Doellman M."/>
            <person name="Sun Y."/>
            <person name="Barcenas-Pena A."/>
            <person name="Lumbsch H.T."/>
            <person name="Grewe F."/>
        </authorList>
    </citation>
    <scope>NUCLEOTIDE SEQUENCE [LARGE SCALE GENOMIC DNA]</scope>
    <source>
        <strain evidence="2 3">Grewe 0041</strain>
    </source>
</reference>
<evidence type="ECO:0000313" key="2">
    <source>
        <dbReference type="EMBL" id="KAL2058503.1"/>
    </source>
</evidence>
<sequence length="146" mass="16782">MSADLLKLEAYTTQEVKRSRPHERGLYPSRRDKNHTIRAKTRQNLWPIPSKRAKTETKGAQTSQNHGSLSLEIWKSQHDRNTDDVTGIMPSEMSQHHQGNFLFGTRMWSFNCDGELRTRLSTTSFDCCFNVQATSHRPLSDLFTAS</sequence>